<dbReference type="PROSITE" id="PS50850">
    <property type="entry name" value="MFS"/>
    <property type="match status" value="1"/>
</dbReference>
<dbReference type="InterPro" id="IPR050495">
    <property type="entry name" value="ATG22/LtaA_families"/>
</dbReference>
<dbReference type="RefSeq" id="WP_072658537.1">
    <property type="nucleotide sequence ID" value="NZ_BDFD01000002.1"/>
</dbReference>
<accession>A0A1L8CKB3</accession>
<dbReference type="OrthoDB" id="5289893at2"/>
<feature type="transmembrane region" description="Helical" evidence="6">
    <location>
        <begin position="392"/>
        <end position="411"/>
    </location>
</feature>
<feature type="transmembrane region" description="Helical" evidence="6">
    <location>
        <begin position="238"/>
        <end position="260"/>
    </location>
</feature>
<dbReference type="PANTHER" id="PTHR23519">
    <property type="entry name" value="AUTOPHAGY-RELATED PROTEIN 22"/>
    <property type="match status" value="1"/>
</dbReference>
<keyword evidence="5 6" id="KW-0472">Membrane</keyword>
<dbReference type="AlphaFoldDB" id="A0A1L8CKB3"/>
<keyword evidence="3 6" id="KW-0812">Transmembrane</keyword>
<dbReference type="CDD" id="cd17482">
    <property type="entry name" value="MFS_YxiO_like"/>
    <property type="match status" value="1"/>
</dbReference>
<feature type="transmembrane region" description="Helical" evidence="6">
    <location>
        <begin position="361"/>
        <end position="386"/>
    </location>
</feature>
<keyword evidence="4 6" id="KW-1133">Transmembrane helix</keyword>
<name>A0A1L8CKB3_9PROT</name>
<evidence type="ECO:0000313" key="8">
    <source>
        <dbReference type="EMBL" id="GAV19340.1"/>
    </source>
</evidence>
<dbReference type="InterPro" id="IPR036259">
    <property type="entry name" value="MFS_trans_sf"/>
</dbReference>
<dbReference type="GO" id="GO:0012505">
    <property type="term" value="C:endomembrane system"/>
    <property type="evidence" value="ECO:0007669"/>
    <property type="project" value="UniProtKB-SubCell"/>
</dbReference>
<protein>
    <submittedName>
        <fullName evidence="8">MFS transporter, UMF1 family</fullName>
    </submittedName>
</protein>
<feature type="transmembrane region" description="Helical" evidence="6">
    <location>
        <begin position="327"/>
        <end position="349"/>
    </location>
</feature>
<dbReference type="STRING" id="1921010.MMIC_P0274"/>
<evidence type="ECO:0000256" key="3">
    <source>
        <dbReference type="ARBA" id="ARBA00022692"/>
    </source>
</evidence>
<evidence type="ECO:0000256" key="5">
    <source>
        <dbReference type="ARBA" id="ARBA00023136"/>
    </source>
</evidence>
<sequence>MADTNRKTIYAWALYDWANSAYTTTVMAGFFPVFFKQYWANDLTANESTFWLGVANAVAGLVIALVAPVLGAMADQGGLKKQMMLSFTSLAVVMTAALFLVNEGQWLMAVLVYLFGAIAFSGANVFYDALIVDVAEQHELDRVSALGYALGYIGGGILFAVNVVMTLHPDWFLLADKVEAVRWSFLTVAIWWALFTIPVALFVQEAGETGRKGLLASAKAGFHQLGDTLHHLRSLRQVWLFLIAYFLYIDGVNTVAHMAVDYGLSLEFNSDVLIAALLMTQFIAFPAALAAGWLGGKFGAKRVIIVSICIYALACIWSSTMQNENDFYWLAAAIGLVMGGIQALSRSMYARLIPKGQAAEFFGFFNMLGKFATVFGPLLMGVASVLSGSARFSILVIVVLFAAGAIVLYYVDEKGQKPEV</sequence>
<dbReference type="Proteomes" id="UP000231632">
    <property type="component" value="Unassembled WGS sequence"/>
</dbReference>
<reference evidence="8 9" key="1">
    <citation type="journal article" date="2017" name="Arch. Microbiol.">
        <title>Mariprofundus micogutta sp. nov., a novel iron-oxidizing zetaproteobacterium isolated from a deep-sea hydrothermal field at the Bayonnaise knoll of the Izu-Ogasawara arc, and a description of Mariprofundales ord. nov. and Zetaproteobacteria classis nov.</title>
        <authorList>
            <person name="Makita H."/>
            <person name="Tanaka E."/>
            <person name="Mitsunobu S."/>
            <person name="Miyazaki M."/>
            <person name="Nunoura T."/>
            <person name="Uematsu K."/>
            <person name="Takaki Y."/>
            <person name="Nishi S."/>
            <person name="Shimamura S."/>
            <person name="Takai K."/>
        </authorList>
    </citation>
    <scope>NUCLEOTIDE SEQUENCE [LARGE SCALE GENOMIC DNA]</scope>
    <source>
        <strain evidence="8 9">ET2</strain>
    </source>
</reference>
<feature type="transmembrane region" description="Helical" evidence="6">
    <location>
        <begin position="12"/>
        <end position="35"/>
    </location>
</feature>
<dbReference type="EMBL" id="BDFD01000002">
    <property type="protein sequence ID" value="GAV19340.1"/>
    <property type="molecule type" value="Genomic_DNA"/>
</dbReference>
<feature type="transmembrane region" description="Helical" evidence="6">
    <location>
        <begin position="303"/>
        <end position="321"/>
    </location>
</feature>
<organism evidence="8 9">
    <name type="scientific">Mariprofundus micogutta</name>
    <dbReference type="NCBI Taxonomy" id="1921010"/>
    <lineage>
        <taxon>Bacteria</taxon>
        <taxon>Pseudomonadati</taxon>
        <taxon>Pseudomonadota</taxon>
        <taxon>Candidatius Mariprofundia</taxon>
        <taxon>Mariprofundales</taxon>
        <taxon>Mariprofundaceae</taxon>
        <taxon>Mariprofundus</taxon>
    </lineage>
</organism>
<keyword evidence="9" id="KW-1185">Reference proteome</keyword>
<evidence type="ECO:0000256" key="4">
    <source>
        <dbReference type="ARBA" id="ARBA00022989"/>
    </source>
</evidence>
<dbReference type="GO" id="GO:0022857">
    <property type="term" value="F:transmembrane transporter activity"/>
    <property type="evidence" value="ECO:0007669"/>
    <property type="project" value="InterPro"/>
</dbReference>
<dbReference type="InterPro" id="IPR024671">
    <property type="entry name" value="Atg22-like"/>
</dbReference>
<feature type="transmembrane region" description="Helical" evidence="6">
    <location>
        <begin position="148"/>
        <end position="168"/>
    </location>
</feature>
<feature type="transmembrane region" description="Helical" evidence="6">
    <location>
        <begin position="272"/>
        <end position="296"/>
    </location>
</feature>
<comment type="subcellular location">
    <subcellularLocation>
        <location evidence="1">Endomembrane system</location>
        <topology evidence="1">Multi-pass membrane protein</topology>
    </subcellularLocation>
</comment>
<gene>
    <name evidence="8" type="ORF">MMIC_P0274</name>
</gene>
<keyword evidence="2" id="KW-0813">Transport</keyword>
<evidence type="ECO:0000256" key="2">
    <source>
        <dbReference type="ARBA" id="ARBA00022448"/>
    </source>
</evidence>
<dbReference type="InterPro" id="IPR020846">
    <property type="entry name" value="MFS_dom"/>
</dbReference>
<dbReference type="Gene3D" id="1.20.1250.20">
    <property type="entry name" value="MFS general substrate transporter like domains"/>
    <property type="match status" value="1"/>
</dbReference>
<comment type="caution">
    <text evidence="8">The sequence shown here is derived from an EMBL/GenBank/DDBJ whole genome shotgun (WGS) entry which is preliminary data.</text>
</comment>
<feature type="transmembrane region" description="Helical" evidence="6">
    <location>
        <begin position="106"/>
        <end position="127"/>
    </location>
</feature>
<feature type="transmembrane region" description="Helical" evidence="6">
    <location>
        <begin position="83"/>
        <end position="100"/>
    </location>
</feature>
<evidence type="ECO:0000259" key="7">
    <source>
        <dbReference type="PROSITE" id="PS50850"/>
    </source>
</evidence>
<dbReference type="PANTHER" id="PTHR23519:SF1">
    <property type="entry name" value="AUTOPHAGY-RELATED PROTEIN 22"/>
    <property type="match status" value="1"/>
</dbReference>
<evidence type="ECO:0000313" key="9">
    <source>
        <dbReference type="Proteomes" id="UP000231632"/>
    </source>
</evidence>
<feature type="transmembrane region" description="Helical" evidence="6">
    <location>
        <begin position="50"/>
        <end position="71"/>
    </location>
</feature>
<dbReference type="SUPFAM" id="SSF103473">
    <property type="entry name" value="MFS general substrate transporter"/>
    <property type="match status" value="1"/>
</dbReference>
<feature type="transmembrane region" description="Helical" evidence="6">
    <location>
        <begin position="180"/>
        <end position="203"/>
    </location>
</feature>
<evidence type="ECO:0000256" key="1">
    <source>
        <dbReference type="ARBA" id="ARBA00004127"/>
    </source>
</evidence>
<dbReference type="Pfam" id="PF11700">
    <property type="entry name" value="ATG22"/>
    <property type="match status" value="1"/>
</dbReference>
<evidence type="ECO:0000256" key="6">
    <source>
        <dbReference type="SAM" id="Phobius"/>
    </source>
</evidence>
<proteinExistence type="predicted"/>
<feature type="domain" description="Major facilitator superfamily (MFS) profile" evidence="7">
    <location>
        <begin position="9"/>
        <end position="416"/>
    </location>
</feature>